<dbReference type="Proteomes" id="UP000765509">
    <property type="component" value="Unassembled WGS sequence"/>
</dbReference>
<accession>A0A9Q3BJ63</accession>
<protein>
    <submittedName>
        <fullName evidence="2">Uncharacterized protein</fullName>
    </submittedName>
</protein>
<comment type="caution">
    <text evidence="2">The sequence shown here is derived from an EMBL/GenBank/DDBJ whole genome shotgun (WGS) entry which is preliminary data.</text>
</comment>
<feature type="compositionally biased region" description="Basic and acidic residues" evidence="1">
    <location>
        <begin position="83"/>
        <end position="94"/>
    </location>
</feature>
<evidence type="ECO:0000313" key="2">
    <source>
        <dbReference type="EMBL" id="MBW0466130.1"/>
    </source>
</evidence>
<dbReference type="EMBL" id="AVOT02001216">
    <property type="protein sequence ID" value="MBW0466130.1"/>
    <property type="molecule type" value="Genomic_DNA"/>
</dbReference>
<sequence>MSHSKRNKSHSKSSDRHINEPVQAVLHSLQRQRLGNCATNSPRSDELLENPQMFPEGGENSEILQWIESTVIKNSNPENKGMAQKEREASKEEAPVASTSKPQANQPPQEEKKKKKKKNN</sequence>
<name>A0A9Q3BJ63_9BASI</name>
<feature type="compositionally biased region" description="Polar residues" evidence="1">
    <location>
        <begin position="67"/>
        <end position="78"/>
    </location>
</feature>
<organism evidence="2 3">
    <name type="scientific">Austropuccinia psidii MF-1</name>
    <dbReference type="NCBI Taxonomy" id="1389203"/>
    <lineage>
        <taxon>Eukaryota</taxon>
        <taxon>Fungi</taxon>
        <taxon>Dikarya</taxon>
        <taxon>Basidiomycota</taxon>
        <taxon>Pucciniomycotina</taxon>
        <taxon>Pucciniomycetes</taxon>
        <taxon>Pucciniales</taxon>
        <taxon>Sphaerophragmiaceae</taxon>
        <taxon>Austropuccinia</taxon>
    </lineage>
</organism>
<evidence type="ECO:0000256" key="1">
    <source>
        <dbReference type="SAM" id="MobiDB-lite"/>
    </source>
</evidence>
<proteinExistence type="predicted"/>
<reference evidence="2" key="1">
    <citation type="submission" date="2021-03" db="EMBL/GenBank/DDBJ databases">
        <title>Draft genome sequence of rust myrtle Austropuccinia psidii MF-1, a brazilian biotype.</title>
        <authorList>
            <person name="Quecine M.C."/>
            <person name="Pachon D.M.R."/>
            <person name="Bonatelli M.L."/>
            <person name="Correr F.H."/>
            <person name="Franceschini L.M."/>
            <person name="Leite T.F."/>
            <person name="Margarido G.R.A."/>
            <person name="Almeida C.A."/>
            <person name="Ferrarezi J.A."/>
            <person name="Labate C.A."/>
        </authorList>
    </citation>
    <scope>NUCLEOTIDE SEQUENCE</scope>
    <source>
        <strain evidence="2">MF-1</strain>
    </source>
</reference>
<dbReference type="AlphaFoldDB" id="A0A9Q3BJ63"/>
<evidence type="ECO:0000313" key="3">
    <source>
        <dbReference type="Proteomes" id="UP000765509"/>
    </source>
</evidence>
<feature type="region of interest" description="Disordered" evidence="1">
    <location>
        <begin position="1"/>
        <end position="120"/>
    </location>
</feature>
<gene>
    <name evidence="2" type="ORF">O181_005845</name>
</gene>
<keyword evidence="3" id="KW-1185">Reference proteome</keyword>
<feature type="compositionally biased region" description="Basic residues" evidence="1">
    <location>
        <begin position="1"/>
        <end position="11"/>
    </location>
</feature>
<feature type="compositionally biased region" description="Polar residues" evidence="1">
    <location>
        <begin position="29"/>
        <end position="42"/>
    </location>
</feature>